<name>A0ABD5IYH0_9BACL</name>
<keyword evidence="3" id="KW-0238">DNA-binding</keyword>
<organism evidence="6 7">
    <name type="scientific">Anoxybacteroides rupiense</name>
    <dbReference type="NCBI Taxonomy" id="311460"/>
    <lineage>
        <taxon>Bacteria</taxon>
        <taxon>Bacillati</taxon>
        <taxon>Bacillota</taxon>
        <taxon>Bacilli</taxon>
        <taxon>Bacillales</taxon>
        <taxon>Anoxybacillaceae</taxon>
        <taxon>Anoxybacteroides</taxon>
    </lineage>
</organism>
<sequence>MDIKQLRYFSTIAEEGQITRAAKKLHMAQPPLSYQLKSLEDELGVLLMERNGKNMELTEAGEILYRRAKELLHQLDDTITEVKEVGQGIKGILSIGSVKTCFAYIPERIRQFREQYPKVRFRLYEGDSFRLAQNLRNREIELAIVRLPLDLHDFSLLMLPADHFVVISSKHWPVSPKMRIQELKHIPLILLHRVSGVGLYELVIDTCRKHGFEPNVVCQGPDAAMLLSLARAGVGVALLPKSTLCSFPLTDLKISEFEDCKIESESAVIWLKNRRLSKAARQFLQTFEYEYMAPVFE</sequence>
<keyword evidence="2" id="KW-0805">Transcription regulation</keyword>
<feature type="domain" description="HTH lysR-type" evidence="5">
    <location>
        <begin position="1"/>
        <end position="58"/>
    </location>
</feature>
<gene>
    <name evidence="6" type="ORF">P9850_16615</name>
</gene>
<dbReference type="AlphaFoldDB" id="A0ABD5IYH0"/>
<comment type="similarity">
    <text evidence="1">Belongs to the LysR transcriptional regulatory family.</text>
</comment>
<protein>
    <submittedName>
        <fullName evidence="6">LysR family transcriptional regulator</fullName>
    </submittedName>
</protein>
<proteinExistence type="inferred from homology"/>
<dbReference type="InterPro" id="IPR036390">
    <property type="entry name" value="WH_DNA-bd_sf"/>
</dbReference>
<dbReference type="InterPro" id="IPR000847">
    <property type="entry name" value="LysR_HTH_N"/>
</dbReference>
<dbReference type="Proteomes" id="UP001339962">
    <property type="component" value="Unassembled WGS sequence"/>
</dbReference>
<dbReference type="Pfam" id="PF03466">
    <property type="entry name" value="LysR_substrate"/>
    <property type="match status" value="1"/>
</dbReference>
<keyword evidence="4" id="KW-0804">Transcription</keyword>
<reference evidence="6 7" key="1">
    <citation type="submission" date="2023-03" db="EMBL/GenBank/DDBJ databases">
        <title>Bacillus Genome Sequencing.</title>
        <authorList>
            <person name="Dunlap C."/>
        </authorList>
    </citation>
    <scope>NUCLEOTIDE SEQUENCE [LARGE SCALE GENOMIC DNA]</scope>
    <source>
        <strain evidence="6 7">NRS-38</strain>
    </source>
</reference>
<dbReference type="CDD" id="cd05466">
    <property type="entry name" value="PBP2_LTTR_substrate"/>
    <property type="match status" value="1"/>
</dbReference>
<evidence type="ECO:0000256" key="1">
    <source>
        <dbReference type="ARBA" id="ARBA00009437"/>
    </source>
</evidence>
<evidence type="ECO:0000313" key="7">
    <source>
        <dbReference type="Proteomes" id="UP001339962"/>
    </source>
</evidence>
<dbReference type="PRINTS" id="PR00039">
    <property type="entry name" value="HTHLYSR"/>
</dbReference>
<comment type="caution">
    <text evidence="6">The sequence shown here is derived from an EMBL/GenBank/DDBJ whole genome shotgun (WGS) entry which is preliminary data.</text>
</comment>
<dbReference type="Gene3D" id="3.40.190.290">
    <property type="match status" value="1"/>
</dbReference>
<evidence type="ECO:0000256" key="3">
    <source>
        <dbReference type="ARBA" id="ARBA00023125"/>
    </source>
</evidence>
<dbReference type="Gene3D" id="1.10.10.10">
    <property type="entry name" value="Winged helix-like DNA-binding domain superfamily/Winged helix DNA-binding domain"/>
    <property type="match status" value="1"/>
</dbReference>
<evidence type="ECO:0000313" key="6">
    <source>
        <dbReference type="EMBL" id="MED5053418.1"/>
    </source>
</evidence>
<dbReference type="SUPFAM" id="SSF53850">
    <property type="entry name" value="Periplasmic binding protein-like II"/>
    <property type="match status" value="1"/>
</dbReference>
<dbReference type="InterPro" id="IPR005119">
    <property type="entry name" value="LysR_subst-bd"/>
</dbReference>
<evidence type="ECO:0000256" key="4">
    <source>
        <dbReference type="ARBA" id="ARBA00023163"/>
    </source>
</evidence>
<dbReference type="GO" id="GO:0003677">
    <property type="term" value="F:DNA binding"/>
    <property type="evidence" value="ECO:0007669"/>
    <property type="project" value="UniProtKB-KW"/>
</dbReference>
<accession>A0ABD5IYH0</accession>
<dbReference type="PANTHER" id="PTHR30346">
    <property type="entry name" value="TRANSCRIPTIONAL DUAL REGULATOR HCAR-RELATED"/>
    <property type="match status" value="1"/>
</dbReference>
<dbReference type="FunFam" id="1.10.10.10:FF:000001">
    <property type="entry name" value="LysR family transcriptional regulator"/>
    <property type="match status" value="1"/>
</dbReference>
<dbReference type="PANTHER" id="PTHR30346:SF28">
    <property type="entry name" value="HTH-TYPE TRANSCRIPTIONAL REGULATOR CYNR"/>
    <property type="match status" value="1"/>
</dbReference>
<dbReference type="RefSeq" id="WP_212386879.1">
    <property type="nucleotide sequence ID" value="NZ_JAGUQN010000002.1"/>
</dbReference>
<dbReference type="InterPro" id="IPR036388">
    <property type="entry name" value="WH-like_DNA-bd_sf"/>
</dbReference>
<dbReference type="PROSITE" id="PS50931">
    <property type="entry name" value="HTH_LYSR"/>
    <property type="match status" value="1"/>
</dbReference>
<evidence type="ECO:0000259" key="5">
    <source>
        <dbReference type="PROSITE" id="PS50931"/>
    </source>
</evidence>
<dbReference type="EMBL" id="JARTLI010000045">
    <property type="protein sequence ID" value="MED5053418.1"/>
    <property type="molecule type" value="Genomic_DNA"/>
</dbReference>
<evidence type="ECO:0000256" key="2">
    <source>
        <dbReference type="ARBA" id="ARBA00023015"/>
    </source>
</evidence>
<dbReference type="Pfam" id="PF00126">
    <property type="entry name" value="HTH_1"/>
    <property type="match status" value="1"/>
</dbReference>
<dbReference type="SUPFAM" id="SSF46785">
    <property type="entry name" value="Winged helix' DNA-binding domain"/>
    <property type="match status" value="1"/>
</dbReference>